<dbReference type="PANTHER" id="PTHR42208">
    <property type="entry name" value="HEAVY METAL TRANSPORTER-RELATED"/>
    <property type="match status" value="1"/>
</dbReference>
<feature type="transmembrane region" description="Helical" evidence="1">
    <location>
        <begin position="224"/>
        <end position="240"/>
    </location>
</feature>
<dbReference type="InterPro" id="IPR039447">
    <property type="entry name" value="UreH-like_TM_dom"/>
</dbReference>
<dbReference type="Proteomes" id="UP001596417">
    <property type="component" value="Unassembled WGS sequence"/>
</dbReference>
<feature type="domain" description="Urease accessory protein UreH-like transmembrane" evidence="2">
    <location>
        <begin position="23"/>
        <end position="237"/>
    </location>
</feature>
<feature type="transmembrane region" description="Helical" evidence="1">
    <location>
        <begin position="20"/>
        <end position="46"/>
    </location>
</feature>
<accession>A0ABD5YS25</accession>
<dbReference type="AlphaFoldDB" id="A0ABD5YS25"/>
<sequence>MIAVLPLHVGGITSAANVELAIFFLIGLLGGAHCLGMCGPLVTMYSERMQSPDRENMLTIFEVRQHALFNLGRTVSYAAIGGAFGLFGALVFDTSSIVSTIGTVVRATTGVVVGIAILIVGVRYIFGYHGGEGLFGGGGISRLFRRLSTRVDEWSSGFGIVGLGLVHGILPCPLLYPAFLYAFARGSPIGGALSLGVLGLGTFPTLFFYGTLVQSISPTHRERLHRALGIAFLIMGWMPLSHGLELFGIHVPHVEPPIYQPLTP</sequence>
<keyword evidence="1" id="KW-0472">Membrane</keyword>
<dbReference type="RefSeq" id="WP_264555058.1">
    <property type="nucleotide sequence ID" value="NZ_CP109979.1"/>
</dbReference>
<keyword evidence="1" id="KW-0812">Transmembrane</keyword>
<evidence type="ECO:0000259" key="2">
    <source>
        <dbReference type="Pfam" id="PF13386"/>
    </source>
</evidence>
<feature type="transmembrane region" description="Helical" evidence="1">
    <location>
        <begin position="154"/>
        <end position="176"/>
    </location>
</feature>
<evidence type="ECO:0000313" key="4">
    <source>
        <dbReference type="Proteomes" id="UP001596417"/>
    </source>
</evidence>
<dbReference type="PANTHER" id="PTHR42208:SF1">
    <property type="entry name" value="HEAVY METAL TRANSPORTER"/>
    <property type="match status" value="1"/>
</dbReference>
<evidence type="ECO:0000313" key="3">
    <source>
        <dbReference type="EMBL" id="MFC7189255.1"/>
    </source>
</evidence>
<keyword evidence="1" id="KW-1133">Transmembrane helix</keyword>
<comment type="caution">
    <text evidence="3">The sequence shown here is derived from an EMBL/GenBank/DDBJ whole genome shotgun (WGS) entry which is preliminary data.</text>
</comment>
<organism evidence="3 4">
    <name type="scientific">Halocatena marina</name>
    <dbReference type="NCBI Taxonomy" id="2934937"/>
    <lineage>
        <taxon>Archaea</taxon>
        <taxon>Methanobacteriati</taxon>
        <taxon>Methanobacteriota</taxon>
        <taxon>Stenosarchaea group</taxon>
        <taxon>Halobacteria</taxon>
        <taxon>Halobacteriales</taxon>
        <taxon>Natronomonadaceae</taxon>
        <taxon>Halocatena</taxon>
    </lineage>
</organism>
<dbReference type="Pfam" id="PF13386">
    <property type="entry name" value="DsbD_2"/>
    <property type="match status" value="1"/>
</dbReference>
<protein>
    <submittedName>
        <fullName evidence="3">Sulfite exporter TauE/SafE family protein</fullName>
    </submittedName>
</protein>
<proteinExistence type="predicted"/>
<gene>
    <name evidence="3" type="ORF">ACFQL7_04925</name>
</gene>
<keyword evidence="4" id="KW-1185">Reference proteome</keyword>
<feature type="transmembrane region" description="Helical" evidence="1">
    <location>
        <begin position="188"/>
        <end position="212"/>
    </location>
</feature>
<dbReference type="EMBL" id="JBHTAX010000001">
    <property type="protein sequence ID" value="MFC7189255.1"/>
    <property type="molecule type" value="Genomic_DNA"/>
</dbReference>
<feature type="transmembrane region" description="Helical" evidence="1">
    <location>
        <begin position="104"/>
        <end position="126"/>
    </location>
</feature>
<name>A0ABD5YS25_9EURY</name>
<reference evidence="3 4" key="1">
    <citation type="journal article" date="2019" name="Int. J. Syst. Evol. Microbiol.">
        <title>The Global Catalogue of Microorganisms (GCM) 10K type strain sequencing project: providing services to taxonomists for standard genome sequencing and annotation.</title>
        <authorList>
            <consortium name="The Broad Institute Genomics Platform"/>
            <consortium name="The Broad Institute Genome Sequencing Center for Infectious Disease"/>
            <person name="Wu L."/>
            <person name="Ma J."/>
        </authorList>
    </citation>
    <scope>NUCLEOTIDE SEQUENCE [LARGE SCALE GENOMIC DNA]</scope>
    <source>
        <strain evidence="3 4">RDMS1</strain>
    </source>
</reference>
<evidence type="ECO:0000256" key="1">
    <source>
        <dbReference type="SAM" id="Phobius"/>
    </source>
</evidence>
<dbReference type="GeneID" id="76198820"/>
<feature type="transmembrane region" description="Helical" evidence="1">
    <location>
        <begin position="67"/>
        <end position="92"/>
    </location>
</feature>